<protein>
    <submittedName>
        <fullName evidence="1">Similar to PDR8/PEN3 (PLEIOTROPIC DRUG RESISTANCE8)</fullName>
    </submittedName>
</protein>
<dbReference type="EMBL" id="GBRH01268813">
    <property type="protein sequence ID" value="JAD29082.1"/>
    <property type="molecule type" value="Transcribed_RNA"/>
</dbReference>
<sequence length="41" mass="4277">MIMDLQSAAVALKSPPAICWIKNTSSNCLKNLSASGANPMV</sequence>
<reference evidence="1" key="1">
    <citation type="submission" date="2014-09" db="EMBL/GenBank/DDBJ databases">
        <authorList>
            <person name="Magalhaes I.L.F."/>
            <person name="Oliveira U."/>
            <person name="Santos F.R."/>
            <person name="Vidigal T.H.D.A."/>
            <person name="Brescovit A.D."/>
            <person name="Santos A.J."/>
        </authorList>
    </citation>
    <scope>NUCLEOTIDE SEQUENCE</scope>
    <source>
        <tissue evidence="1">Shoot tissue taken approximately 20 cm above the soil surface</tissue>
    </source>
</reference>
<organism evidence="1">
    <name type="scientific">Arundo donax</name>
    <name type="common">Giant reed</name>
    <name type="synonym">Donax arundinaceus</name>
    <dbReference type="NCBI Taxonomy" id="35708"/>
    <lineage>
        <taxon>Eukaryota</taxon>
        <taxon>Viridiplantae</taxon>
        <taxon>Streptophyta</taxon>
        <taxon>Embryophyta</taxon>
        <taxon>Tracheophyta</taxon>
        <taxon>Spermatophyta</taxon>
        <taxon>Magnoliopsida</taxon>
        <taxon>Liliopsida</taxon>
        <taxon>Poales</taxon>
        <taxon>Poaceae</taxon>
        <taxon>PACMAD clade</taxon>
        <taxon>Arundinoideae</taxon>
        <taxon>Arundineae</taxon>
        <taxon>Arundo</taxon>
    </lineage>
</organism>
<evidence type="ECO:0000313" key="1">
    <source>
        <dbReference type="EMBL" id="JAD29082.1"/>
    </source>
</evidence>
<proteinExistence type="predicted"/>
<accession>A0A0A8Z2K8</accession>
<dbReference type="AlphaFoldDB" id="A0A0A8Z2K8"/>
<name>A0A0A8Z2K8_ARUDO</name>
<reference evidence="1" key="2">
    <citation type="journal article" date="2015" name="Data Brief">
        <title>Shoot transcriptome of the giant reed, Arundo donax.</title>
        <authorList>
            <person name="Barrero R.A."/>
            <person name="Guerrero F.D."/>
            <person name="Moolhuijzen P."/>
            <person name="Goolsby J.A."/>
            <person name="Tidwell J."/>
            <person name="Bellgard S.E."/>
            <person name="Bellgard M.I."/>
        </authorList>
    </citation>
    <scope>NUCLEOTIDE SEQUENCE</scope>
    <source>
        <tissue evidence="1">Shoot tissue taken approximately 20 cm above the soil surface</tissue>
    </source>
</reference>